<dbReference type="Pfam" id="PF13733">
    <property type="entry name" value="Glyco_transf_7N"/>
    <property type="match status" value="1"/>
</dbReference>
<dbReference type="PANTHER" id="PTHR19300:SF57">
    <property type="entry name" value="BETA-1,4-N-ACETYLGALACTOSAMINYLTRANSFERASE"/>
    <property type="match status" value="1"/>
</dbReference>
<dbReference type="AlphaFoldDB" id="A0A3P7LBM9"/>
<dbReference type="GO" id="GO:0008378">
    <property type="term" value="F:galactosyltransferase activity"/>
    <property type="evidence" value="ECO:0007669"/>
    <property type="project" value="TreeGrafter"/>
</dbReference>
<dbReference type="GO" id="GO:0005975">
    <property type="term" value="P:carbohydrate metabolic process"/>
    <property type="evidence" value="ECO:0007669"/>
    <property type="project" value="InterPro"/>
</dbReference>
<sequence>MSAVILTFISPSAYATDTYRGGVADHSIIKLVSSLRSTENDGEQLTGVSCHDGSRLLEQEWGEGAAQRSFGLDGQLKLDLLYRLTHFDSATEGATGASLWNPVNCTAQQTVAIIIPFRDRYDNLTVFLKHMHPFLRHQKVAYSIYVVEQASLWYGY</sequence>
<name>A0A3P7LBM9_DIBLA</name>
<dbReference type="Proteomes" id="UP000281553">
    <property type="component" value="Unassembled WGS sequence"/>
</dbReference>
<dbReference type="OrthoDB" id="10016069at2759"/>
<dbReference type="GO" id="GO:0005794">
    <property type="term" value="C:Golgi apparatus"/>
    <property type="evidence" value="ECO:0007669"/>
    <property type="project" value="TreeGrafter"/>
</dbReference>
<dbReference type="PANTHER" id="PTHR19300">
    <property type="entry name" value="BETA-1,4-GALACTOSYLTRANSFERASE"/>
    <property type="match status" value="1"/>
</dbReference>
<dbReference type="InterPro" id="IPR003859">
    <property type="entry name" value="Galactosyl_T"/>
</dbReference>
<evidence type="ECO:0000313" key="2">
    <source>
        <dbReference type="EMBL" id="VDN14525.1"/>
    </source>
</evidence>
<dbReference type="SUPFAM" id="SSF53448">
    <property type="entry name" value="Nucleotide-diphospho-sugar transferases"/>
    <property type="match status" value="1"/>
</dbReference>
<gene>
    <name evidence="2" type="ORF">DILT_LOCUS10356</name>
</gene>
<dbReference type="EMBL" id="UYRU01059539">
    <property type="protein sequence ID" value="VDN14525.1"/>
    <property type="molecule type" value="Genomic_DNA"/>
</dbReference>
<organism evidence="2 3">
    <name type="scientific">Dibothriocephalus latus</name>
    <name type="common">Fish tapeworm</name>
    <name type="synonym">Diphyllobothrium latum</name>
    <dbReference type="NCBI Taxonomy" id="60516"/>
    <lineage>
        <taxon>Eukaryota</taxon>
        <taxon>Metazoa</taxon>
        <taxon>Spiralia</taxon>
        <taxon>Lophotrochozoa</taxon>
        <taxon>Platyhelminthes</taxon>
        <taxon>Cestoda</taxon>
        <taxon>Eucestoda</taxon>
        <taxon>Diphyllobothriidea</taxon>
        <taxon>Diphyllobothriidae</taxon>
        <taxon>Dibothriocephalus</taxon>
    </lineage>
</organism>
<proteinExistence type="predicted"/>
<reference evidence="2 3" key="1">
    <citation type="submission" date="2018-11" db="EMBL/GenBank/DDBJ databases">
        <authorList>
            <consortium name="Pathogen Informatics"/>
        </authorList>
    </citation>
    <scope>NUCLEOTIDE SEQUENCE [LARGE SCALE GENOMIC DNA]</scope>
</reference>
<dbReference type="InterPro" id="IPR029044">
    <property type="entry name" value="Nucleotide-diphossugar_trans"/>
</dbReference>
<evidence type="ECO:0000313" key="3">
    <source>
        <dbReference type="Proteomes" id="UP000281553"/>
    </source>
</evidence>
<feature type="domain" description="Galactosyltransferase N-terminal" evidence="1">
    <location>
        <begin position="75"/>
        <end position="150"/>
    </location>
</feature>
<dbReference type="Gene3D" id="3.90.550.10">
    <property type="entry name" value="Spore Coat Polysaccharide Biosynthesis Protein SpsA, Chain A"/>
    <property type="match status" value="1"/>
</dbReference>
<protein>
    <recommendedName>
        <fullName evidence="1">Galactosyltransferase N-terminal domain-containing protein</fullName>
    </recommendedName>
</protein>
<accession>A0A3P7LBM9</accession>
<dbReference type="InterPro" id="IPR027995">
    <property type="entry name" value="Galactosyl_T_N"/>
</dbReference>
<evidence type="ECO:0000259" key="1">
    <source>
        <dbReference type="Pfam" id="PF13733"/>
    </source>
</evidence>
<keyword evidence="3" id="KW-1185">Reference proteome</keyword>